<feature type="region of interest" description="Disordered" evidence="1">
    <location>
        <begin position="224"/>
        <end position="604"/>
    </location>
</feature>
<feature type="compositionally biased region" description="Polar residues" evidence="1">
    <location>
        <begin position="289"/>
        <end position="309"/>
    </location>
</feature>
<feature type="compositionally biased region" description="Basic and acidic residues" evidence="1">
    <location>
        <begin position="239"/>
        <end position="249"/>
    </location>
</feature>
<dbReference type="InterPro" id="IPR007679">
    <property type="entry name" value="DUF569"/>
</dbReference>
<evidence type="ECO:0000313" key="3">
    <source>
        <dbReference type="EMBL" id="CAK9265207.1"/>
    </source>
</evidence>
<feature type="region of interest" description="Disordered" evidence="1">
    <location>
        <begin position="627"/>
        <end position="650"/>
    </location>
</feature>
<feature type="compositionally biased region" description="Basic and acidic residues" evidence="1">
    <location>
        <begin position="570"/>
        <end position="597"/>
    </location>
</feature>
<feature type="compositionally biased region" description="Basic and acidic residues" evidence="1">
    <location>
        <begin position="509"/>
        <end position="537"/>
    </location>
</feature>
<name>A0ABP0WED0_9BRYO</name>
<proteinExistence type="predicted"/>
<evidence type="ECO:0000259" key="2">
    <source>
        <dbReference type="Pfam" id="PF04601"/>
    </source>
</evidence>
<dbReference type="CDD" id="cd23340">
    <property type="entry name" value="beta-trefoil_FSCN_ACP-like"/>
    <property type="match status" value="1"/>
</dbReference>
<organism evidence="3 4">
    <name type="scientific">Sphagnum jensenii</name>
    <dbReference type="NCBI Taxonomy" id="128206"/>
    <lineage>
        <taxon>Eukaryota</taxon>
        <taxon>Viridiplantae</taxon>
        <taxon>Streptophyta</taxon>
        <taxon>Embryophyta</taxon>
        <taxon>Bryophyta</taxon>
        <taxon>Sphagnophytina</taxon>
        <taxon>Sphagnopsida</taxon>
        <taxon>Sphagnales</taxon>
        <taxon>Sphagnaceae</taxon>
        <taxon>Sphagnum</taxon>
    </lineage>
</organism>
<feature type="compositionally biased region" description="Basic and acidic residues" evidence="1">
    <location>
        <begin position="546"/>
        <end position="560"/>
    </location>
</feature>
<dbReference type="Pfam" id="PF04601">
    <property type="entry name" value="DUF569"/>
    <property type="match status" value="1"/>
</dbReference>
<dbReference type="SUPFAM" id="SSF50405">
    <property type="entry name" value="Actin-crosslinking proteins"/>
    <property type="match status" value="1"/>
</dbReference>
<gene>
    <name evidence="3" type="ORF">CSSPJE1EN1_LOCUS10685</name>
</gene>
<sequence>MEFFERVASVRLKSCCYDKYLSAKDERLVCQERDRNEKGTIWSVEKVASTGFNNNDNDSVRIKSVNGMYLTALEVALLLGDKGNKVQQTYSSKADSAVEWEPIQVGKHQLKLKTKRGTYLRANGGIPPYKNSVTHNGTKKDSPLNSFLWEVEVVEYLTDKLATVDNKGTSQSPMITSLKKMEHEAIPAKIGSTPDYLQHHISAGRRHHLSLEDVQEFVMRSAIGSIPSDDEGDSYIGERTPHESSESRSSRPISSDGSADERGGTRIIPLDDEREDKVRTQARPGPISSEGTQKGTKMISSYARGQTVRTHARNREHGPRPISLEGTEHGTGISLDVEREDKARNPHTPRARDGRPGVLISSQGIEQGMPRTSSDERERIVRTPRNRDHGRLRLTSFDGGDGRGTRISSDDEREDKVRTPHDRDHGRSVPISSSEGTRHATRISSDGERGQGMRTPRHRDHTVLSPVSYGEIDHGTRRISSDESTEHRLRTTAAARDRQVRLQPPTSSKDGEHHESRISSDEREQRFRTHQDRERGMTRLPISPADVKEQRRVMSPRDRGYISSTSRLRVATDDRDLNAFPHEGRGSKILSNDEEHNSASSSSDYEHRHLHRIPFHHQKEHKFFSNETERGESPFVASPGHRLSPSSSVYDDGAEQLKRMSHERKPLKIIESAATRYRDSALDIDEDRELPKVPPLTPRSPYRGSRRIFFTMADAHGKYSTLREESFSFKGNNVNDLKQELLVHTKMEEDIFVFLRNESDGTLFNLRLTLPPCNVPMHVVVARVNSEGRSMKLLRLQLREDTFKNHRQGVCDYMRDTRYVFIFR</sequence>
<feature type="compositionally biased region" description="Basic and acidic residues" evidence="1">
    <location>
        <begin position="336"/>
        <end position="355"/>
    </location>
</feature>
<feature type="compositionally biased region" description="Basic and acidic residues" evidence="1">
    <location>
        <begin position="400"/>
        <end position="427"/>
    </location>
</feature>
<dbReference type="EMBL" id="OZ020112">
    <property type="protein sequence ID" value="CAK9265207.1"/>
    <property type="molecule type" value="Genomic_DNA"/>
</dbReference>
<keyword evidence="4" id="KW-1185">Reference proteome</keyword>
<feature type="compositionally biased region" description="Basic and acidic residues" evidence="1">
    <location>
        <begin position="471"/>
        <end position="500"/>
    </location>
</feature>
<reference evidence="3" key="1">
    <citation type="submission" date="2024-02" db="EMBL/GenBank/DDBJ databases">
        <authorList>
            <consortium name="ELIXIR-Norway"/>
            <consortium name="Elixir Norway"/>
        </authorList>
    </citation>
    <scope>NUCLEOTIDE SEQUENCE</scope>
</reference>
<dbReference type="InterPro" id="IPR008999">
    <property type="entry name" value="Actin-crosslinking"/>
</dbReference>
<feature type="compositionally biased region" description="Basic and acidic residues" evidence="1">
    <location>
        <begin position="373"/>
        <end position="391"/>
    </location>
</feature>
<protein>
    <recommendedName>
        <fullName evidence="2">DUF569 domain-containing protein</fullName>
    </recommendedName>
</protein>
<dbReference type="Gene3D" id="2.80.10.50">
    <property type="match status" value="1"/>
</dbReference>
<feature type="domain" description="DUF569" evidence="2">
    <location>
        <begin position="1"/>
        <end position="149"/>
    </location>
</feature>
<dbReference type="Proteomes" id="UP001497444">
    <property type="component" value="Chromosome 17"/>
</dbReference>
<feature type="compositionally biased region" description="Basic and acidic residues" evidence="1">
    <location>
        <begin position="259"/>
        <end position="279"/>
    </location>
</feature>
<dbReference type="PANTHER" id="PTHR31205:SF69">
    <property type="entry name" value="ACTIN CROSS-LINKING PROTEIN (DUF569)"/>
    <property type="match status" value="1"/>
</dbReference>
<dbReference type="PANTHER" id="PTHR31205">
    <property type="entry name" value="ACTIN CROSS-LINKING PROTEIN (DUF569)"/>
    <property type="match status" value="1"/>
</dbReference>
<evidence type="ECO:0000313" key="4">
    <source>
        <dbReference type="Proteomes" id="UP001497444"/>
    </source>
</evidence>
<evidence type="ECO:0000256" key="1">
    <source>
        <dbReference type="SAM" id="MobiDB-lite"/>
    </source>
</evidence>
<accession>A0ABP0WED0</accession>